<dbReference type="GO" id="GO:0022857">
    <property type="term" value="F:transmembrane transporter activity"/>
    <property type="evidence" value="ECO:0007669"/>
    <property type="project" value="InterPro"/>
</dbReference>
<dbReference type="Pfam" id="PF07690">
    <property type="entry name" value="MFS_1"/>
    <property type="match status" value="1"/>
</dbReference>
<protein>
    <recommendedName>
        <fullName evidence="8">Multidrug efflux pump Tap</fullName>
    </recommendedName>
</protein>
<keyword evidence="5 9" id="KW-1133">Transmembrane helix</keyword>
<feature type="transmembrane region" description="Helical" evidence="9">
    <location>
        <begin position="269"/>
        <end position="291"/>
    </location>
</feature>
<feature type="transmembrane region" description="Helical" evidence="9">
    <location>
        <begin position="355"/>
        <end position="380"/>
    </location>
</feature>
<gene>
    <name evidence="11" type="ORF">C7C46_11660</name>
</gene>
<reference evidence="11 12" key="1">
    <citation type="submission" date="2018-03" db="EMBL/GenBank/DDBJ databases">
        <title>Bioinformatic expansion and discovery of thiopeptide antibiotics.</title>
        <authorList>
            <person name="Schwalen C.J."/>
            <person name="Hudson G.A."/>
            <person name="Mitchell D.A."/>
        </authorList>
    </citation>
    <scope>NUCLEOTIDE SEQUENCE [LARGE SCALE GENOMIC DNA]</scope>
    <source>
        <strain evidence="11 12">ATCC 21389</strain>
    </source>
</reference>
<evidence type="ECO:0000256" key="8">
    <source>
        <dbReference type="ARBA" id="ARBA00040914"/>
    </source>
</evidence>
<evidence type="ECO:0000256" key="4">
    <source>
        <dbReference type="ARBA" id="ARBA00022692"/>
    </source>
</evidence>
<keyword evidence="3" id="KW-1003">Cell membrane</keyword>
<dbReference type="InterPro" id="IPR036259">
    <property type="entry name" value="MFS_trans_sf"/>
</dbReference>
<evidence type="ECO:0000256" key="1">
    <source>
        <dbReference type="ARBA" id="ARBA00004429"/>
    </source>
</evidence>
<comment type="similarity">
    <text evidence="7">Belongs to the major facilitator superfamily. Drug:H(+) antiporter-3 (DHA3) (TC 2.A.1.21) family.</text>
</comment>
<sequence length="480" mass="49159">MVGAGSVSCAHRACPASRPIIRRTLVSVRTFVSGCAPVRIINRDFTLLWSGQAISLTGDFVFDTTLTLWVGTELVHGSAAPLAVSGLLVTVALAALLVAPIAGVYVDRWGDHRRTMMGADAARAVLIGAVALLAFLPAHTVPGGVLVAVVYLAVFLNTALSQFFNPARFAVTGEVVPEGQRTRAAGIGQTTQAVAGIVGPPLAAPLLFTAGTQWALLINALSYVGSFLLVRALSVRPAPAEAEPAVPAGVLAELREGMRMAAGNRVVRALLIAIALISVGVGALNTVNLFFVTDNLHADKSYFGILDMALGLGMLGGAVLVTPLATRYGHRVTFPLGLALLGLLLLAYARMTTFWSALVLIALLGPALIAVNMAIAPLVMESVAKEYLGRVFSAFNPVQQVAGVTGMALAGPMAAAWRFSHGSVAGLHVGGIDSILSGGALLAVLGGVYSAVAFRSAGAVPAAAPVAQTVPASAPESAEA</sequence>
<feature type="transmembrane region" description="Helical" evidence="9">
    <location>
        <begin position="332"/>
        <end position="349"/>
    </location>
</feature>
<dbReference type="PANTHER" id="PTHR23513">
    <property type="entry name" value="INTEGRAL MEMBRANE EFFLUX PROTEIN-RELATED"/>
    <property type="match status" value="1"/>
</dbReference>
<organism evidence="11 12">
    <name type="scientific">Streptomyces tateyamensis</name>
    <dbReference type="NCBI Taxonomy" id="565073"/>
    <lineage>
        <taxon>Bacteria</taxon>
        <taxon>Bacillati</taxon>
        <taxon>Actinomycetota</taxon>
        <taxon>Actinomycetes</taxon>
        <taxon>Kitasatosporales</taxon>
        <taxon>Streptomycetaceae</taxon>
        <taxon>Streptomyces</taxon>
    </lineage>
</organism>
<accession>A0A2V4NL84</accession>
<keyword evidence="12" id="KW-1185">Reference proteome</keyword>
<evidence type="ECO:0000256" key="5">
    <source>
        <dbReference type="ARBA" id="ARBA00022989"/>
    </source>
</evidence>
<dbReference type="PANTHER" id="PTHR23513:SF9">
    <property type="entry name" value="ENTEROBACTIN EXPORTER ENTS"/>
    <property type="match status" value="1"/>
</dbReference>
<dbReference type="Proteomes" id="UP000248039">
    <property type="component" value="Unassembled WGS sequence"/>
</dbReference>
<keyword evidence="2" id="KW-0813">Transport</keyword>
<keyword evidence="4 9" id="KW-0812">Transmembrane</keyword>
<feature type="domain" description="Major facilitator superfamily (MFS) profile" evidence="10">
    <location>
        <begin position="30"/>
        <end position="458"/>
    </location>
</feature>
<name>A0A2V4NL84_9ACTN</name>
<feature type="transmembrane region" description="Helical" evidence="9">
    <location>
        <begin position="82"/>
        <end position="106"/>
    </location>
</feature>
<evidence type="ECO:0000256" key="3">
    <source>
        <dbReference type="ARBA" id="ARBA00022475"/>
    </source>
</evidence>
<dbReference type="InterPro" id="IPR020846">
    <property type="entry name" value="MFS_dom"/>
</dbReference>
<dbReference type="SUPFAM" id="SSF103473">
    <property type="entry name" value="MFS general substrate transporter"/>
    <property type="match status" value="1"/>
</dbReference>
<dbReference type="OrthoDB" id="145388at2"/>
<keyword evidence="6 9" id="KW-0472">Membrane</keyword>
<feature type="transmembrane region" description="Helical" evidence="9">
    <location>
        <begin position="303"/>
        <end position="325"/>
    </location>
</feature>
<proteinExistence type="inferred from homology"/>
<dbReference type="PROSITE" id="PS50850">
    <property type="entry name" value="MFS"/>
    <property type="match status" value="1"/>
</dbReference>
<comment type="subcellular location">
    <subcellularLocation>
        <location evidence="1">Cell inner membrane</location>
        <topology evidence="1">Multi-pass membrane protein</topology>
    </subcellularLocation>
</comment>
<dbReference type="GO" id="GO:0005886">
    <property type="term" value="C:plasma membrane"/>
    <property type="evidence" value="ECO:0007669"/>
    <property type="project" value="UniProtKB-SubCell"/>
</dbReference>
<dbReference type="AlphaFoldDB" id="A0A2V4NL84"/>
<evidence type="ECO:0000256" key="2">
    <source>
        <dbReference type="ARBA" id="ARBA00022448"/>
    </source>
</evidence>
<evidence type="ECO:0000256" key="7">
    <source>
        <dbReference type="ARBA" id="ARBA00038075"/>
    </source>
</evidence>
<dbReference type="CDD" id="cd06173">
    <property type="entry name" value="MFS_MefA_like"/>
    <property type="match status" value="1"/>
</dbReference>
<dbReference type="Gene3D" id="1.20.1250.20">
    <property type="entry name" value="MFS general substrate transporter like domains"/>
    <property type="match status" value="1"/>
</dbReference>
<evidence type="ECO:0000313" key="12">
    <source>
        <dbReference type="Proteomes" id="UP000248039"/>
    </source>
</evidence>
<evidence type="ECO:0000256" key="9">
    <source>
        <dbReference type="SAM" id="Phobius"/>
    </source>
</evidence>
<dbReference type="InterPro" id="IPR011701">
    <property type="entry name" value="MFS"/>
</dbReference>
<comment type="caution">
    <text evidence="11">The sequence shown here is derived from an EMBL/GenBank/DDBJ whole genome shotgun (WGS) entry which is preliminary data.</text>
</comment>
<evidence type="ECO:0000313" key="11">
    <source>
        <dbReference type="EMBL" id="PYC81362.1"/>
    </source>
</evidence>
<feature type="transmembrane region" description="Helical" evidence="9">
    <location>
        <begin position="142"/>
        <end position="160"/>
    </location>
</feature>
<evidence type="ECO:0000256" key="6">
    <source>
        <dbReference type="ARBA" id="ARBA00023136"/>
    </source>
</evidence>
<evidence type="ECO:0000259" key="10">
    <source>
        <dbReference type="PROSITE" id="PS50850"/>
    </source>
</evidence>
<dbReference type="EMBL" id="PYBW01000036">
    <property type="protein sequence ID" value="PYC81362.1"/>
    <property type="molecule type" value="Genomic_DNA"/>
</dbReference>